<dbReference type="PANTHER" id="PTHR11652">
    <property type="entry name" value="30S RIBOSOMAL PROTEIN S12 FAMILY MEMBER"/>
    <property type="match status" value="1"/>
</dbReference>
<dbReference type="CDD" id="cd03367">
    <property type="entry name" value="Ribosomal_S23"/>
    <property type="match status" value="1"/>
</dbReference>
<evidence type="ECO:0000256" key="2">
    <source>
        <dbReference type="ARBA" id="ARBA00005657"/>
    </source>
</evidence>
<feature type="compositionally biased region" description="Gly residues" evidence="8">
    <location>
        <begin position="79"/>
        <end position="89"/>
    </location>
</feature>
<keyword evidence="10" id="KW-1185">Reference proteome</keyword>
<feature type="compositionally biased region" description="Low complexity" evidence="8">
    <location>
        <begin position="90"/>
        <end position="104"/>
    </location>
</feature>
<dbReference type="InterPro" id="IPR012340">
    <property type="entry name" value="NA-bd_OB-fold"/>
</dbReference>
<dbReference type="InParanoid" id="A0A6I8MXX5"/>
<dbReference type="GO" id="GO:0006412">
    <property type="term" value="P:translation"/>
    <property type="evidence" value="ECO:0000318"/>
    <property type="project" value="GO_Central"/>
</dbReference>
<dbReference type="InterPro" id="IPR006032">
    <property type="entry name" value="Ribosomal_uS12"/>
</dbReference>
<dbReference type="GeneTree" id="ENSGT00550000074784"/>
<evidence type="ECO:0000256" key="8">
    <source>
        <dbReference type="SAM" id="MobiDB-lite"/>
    </source>
</evidence>
<evidence type="ECO:0000313" key="9">
    <source>
        <dbReference type="Ensembl" id="ENSOANP00000033571.1"/>
    </source>
</evidence>
<dbReference type="Ensembl" id="ENSOANT00000053110.1">
    <property type="protein sequence ID" value="ENSOANP00000033571.1"/>
    <property type="gene ID" value="ENSOANG00000042603.1"/>
</dbReference>
<dbReference type="SUPFAM" id="SSF50249">
    <property type="entry name" value="Nucleic acid-binding proteins"/>
    <property type="match status" value="1"/>
</dbReference>
<feature type="compositionally biased region" description="Basic residues" evidence="8">
    <location>
        <begin position="116"/>
        <end position="128"/>
    </location>
</feature>
<keyword evidence="3" id="KW-0689">Ribosomal protein</keyword>
<dbReference type="Bgee" id="ENSOANG00000042603">
    <property type="expression patterns" value="Expressed in endometrium and 7 other cell types or tissues"/>
</dbReference>
<comment type="subunit">
    <text evidence="7">Component of the 40S small ribosomal subunit. Part of the small subunit (SSU) processome, composed of more than 70 proteins and the RNA chaperone small nucleolar RNA (snoRNA) U3.</text>
</comment>
<sequence>RGGQITQRAGAGLEPTTRDSPPPPSALSFPVAIGGATSHPSLVLLLLLLQLVLVHARPVEVKPQGLGHPGQQRGEQRGHGGARGPGGRGHPAPANGRGPRGPAANERRPGAGGARSSRRPLVTRKRFPRPAPPSLRRRGEGAGQSRRKGLWEGWPFFLQAEAGMGKCRGLRTARKLRSHRRDQKWHDKQYKKAHLGTALKANPFGGASHAKGIVLEKVGVEAKQPNSAIRKCVRVQLIKNGKKITAFVPNDGCLNFIEENDEVLVAGFGRKGHAVGDIPGVRFKVVKVANVSLLALYKGKKERPRS</sequence>
<dbReference type="Gene3D" id="2.40.50.140">
    <property type="entry name" value="Nucleic acid-binding proteins"/>
    <property type="match status" value="1"/>
</dbReference>
<evidence type="ECO:0000313" key="10">
    <source>
        <dbReference type="Proteomes" id="UP000002279"/>
    </source>
</evidence>
<evidence type="ECO:0000256" key="7">
    <source>
        <dbReference type="ARBA" id="ARBA00046579"/>
    </source>
</evidence>
<proteinExistence type="inferred from homology"/>
<evidence type="ECO:0000256" key="4">
    <source>
        <dbReference type="ARBA" id="ARBA00023274"/>
    </source>
</evidence>
<keyword evidence="4" id="KW-0687">Ribonucleoprotein</keyword>
<dbReference type="PROSITE" id="PS00055">
    <property type="entry name" value="RIBOSOMAL_S12"/>
    <property type="match status" value="1"/>
</dbReference>
<gene>
    <name evidence="9" type="primary">LOC114808072</name>
</gene>
<evidence type="ECO:0000256" key="3">
    <source>
        <dbReference type="ARBA" id="ARBA00022980"/>
    </source>
</evidence>
<reference evidence="9 10" key="1">
    <citation type="journal article" date="2008" name="Nature">
        <title>Genome analysis of the platypus reveals unique signatures of evolution.</title>
        <authorList>
            <person name="Warren W.C."/>
            <person name="Hillier L.W."/>
            <person name="Marshall Graves J.A."/>
            <person name="Birney E."/>
            <person name="Ponting C.P."/>
            <person name="Grutzner F."/>
            <person name="Belov K."/>
            <person name="Miller W."/>
            <person name="Clarke L."/>
            <person name="Chinwalla A.T."/>
            <person name="Yang S.P."/>
            <person name="Heger A."/>
            <person name="Locke D.P."/>
            <person name="Miethke P."/>
            <person name="Waters P.D."/>
            <person name="Veyrunes F."/>
            <person name="Fulton L."/>
            <person name="Fulton B."/>
            <person name="Graves T."/>
            <person name="Wallis J."/>
            <person name="Puente X.S."/>
            <person name="Lopez-Otin C."/>
            <person name="Ordonez G.R."/>
            <person name="Eichler E.E."/>
            <person name="Chen L."/>
            <person name="Cheng Z."/>
            <person name="Deakin J.E."/>
            <person name="Alsop A."/>
            <person name="Thompson K."/>
            <person name="Kirby P."/>
            <person name="Papenfuss A.T."/>
            <person name="Wakefield M.J."/>
            <person name="Olender T."/>
            <person name="Lancet D."/>
            <person name="Huttley G.A."/>
            <person name="Smit A.F."/>
            <person name="Pask A."/>
            <person name="Temple-Smith P."/>
            <person name="Batzer M.A."/>
            <person name="Walker J.A."/>
            <person name="Konkel M.K."/>
            <person name="Harris R.S."/>
            <person name="Whittington C.M."/>
            <person name="Wong E.S."/>
            <person name="Gemmell N.J."/>
            <person name="Buschiazzo E."/>
            <person name="Vargas Jentzsch I.M."/>
            <person name="Merkel A."/>
            <person name="Schmitz J."/>
            <person name="Zemann A."/>
            <person name="Churakov G."/>
            <person name="Kriegs J.O."/>
            <person name="Brosius J."/>
            <person name="Murchison E.P."/>
            <person name="Sachidanandam R."/>
            <person name="Smith C."/>
            <person name="Hannon G.J."/>
            <person name="Tsend-Ayush E."/>
            <person name="McMillan D."/>
            <person name="Attenborough R."/>
            <person name="Rens W."/>
            <person name="Ferguson-Smith M."/>
            <person name="Lefevre C.M."/>
            <person name="Sharp J.A."/>
            <person name="Nicholas K.R."/>
            <person name="Ray D.A."/>
            <person name="Kube M."/>
            <person name="Reinhardt R."/>
            <person name="Pringle T.H."/>
            <person name="Taylor J."/>
            <person name="Jones R.C."/>
            <person name="Nixon B."/>
            <person name="Dacheux J.L."/>
            <person name="Niwa H."/>
            <person name="Sekita Y."/>
            <person name="Huang X."/>
            <person name="Stark A."/>
            <person name="Kheradpour P."/>
            <person name="Kellis M."/>
            <person name="Flicek P."/>
            <person name="Chen Y."/>
            <person name="Webber C."/>
            <person name="Hardison R."/>
            <person name="Nelson J."/>
            <person name="Hallsworth-Pepin K."/>
            <person name="Delehaunty K."/>
            <person name="Markovic C."/>
            <person name="Minx P."/>
            <person name="Feng Y."/>
            <person name="Kremitzki C."/>
            <person name="Mitreva M."/>
            <person name="Glasscock J."/>
            <person name="Wylie T."/>
            <person name="Wohldmann P."/>
            <person name="Thiru P."/>
            <person name="Nhan M.N."/>
            <person name="Pohl C.S."/>
            <person name="Smith S.M."/>
            <person name="Hou S."/>
            <person name="Nefedov M."/>
            <person name="de Jong P.J."/>
            <person name="Renfree M.B."/>
            <person name="Mardis E.R."/>
            <person name="Wilson R.K."/>
        </authorList>
    </citation>
    <scope>NUCLEOTIDE SEQUENCE [LARGE SCALE GENOMIC DNA]</scope>
    <source>
        <strain evidence="9 10">Glennie</strain>
    </source>
</reference>
<dbReference type="GO" id="GO:0022627">
    <property type="term" value="C:cytosolic small ribosomal subunit"/>
    <property type="evidence" value="ECO:0000318"/>
    <property type="project" value="GO_Central"/>
</dbReference>
<dbReference type="GO" id="GO:0005840">
    <property type="term" value="C:ribosome"/>
    <property type="evidence" value="ECO:0000318"/>
    <property type="project" value="GO_Central"/>
</dbReference>
<evidence type="ECO:0000256" key="6">
    <source>
        <dbReference type="ARBA" id="ARBA00035463"/>
    </source>
</evidence>
<dbReference type="InterPro" id="IPR005680">
    <property type="entry name" value="Ribosomal_uS12_euk/arc"/>
</dbReference>
<dbReference type="Pfam" id="PF00164">
    <property type="entry name" value="Ribosom_S12_S23"/>
    <property type="match status" value="1"/>
</dbReference>
<dbReference type="Proteomes" id="UP000002279">
    <property type="component" value="Chromosome 2"/>
</dbReference>
<dbReference type="NCBIfam" id="NF003254">
    <property type="entry name" value="PRK04211.1"/>
    <property type="match status" value="1"/>
</dbReference>
<dbReference type="GO" id="GO:0003735">
    <property type="term" value="F:structural constituent of ribosome"/>
    <property type="evidence" value="ECO:0000318"/>
    <property type="project" value="GO_Central"/>
</dbReference>
<dbReference type="NCBIfam" id="TIGR00982">
    <property type="entry name" value="uS12_E_A"/>
    <property type="match status" value="1"/>
</dbReference>
<protein>
    <recommendedName>
        <fullName evidence="5">Small ribosomal subunit protein uS12</fullName>
    </recommendedName>
    <alternativeName>
        <fullName evidence="6">40S ribosomal protein S23</fullName>
    </alternativeName>
</protein>
<accession>A0A6I8MXX5</accession>
<reference evidence="9" key="2">
    <citation type="submission" date="2025-08" db="UniProtKB">
        <authorList>
            <consortium name="Ensembl"/>
        </authorList>
    </citation>
    <scope>IDENTIFICATION</scope>
    <source>
        <strain evidence="9">Glennie</strain>
    </source>
</reference>
<dbReference type="FunFam" id="2.40.50.140:FF:000007">
    <property type="entry name" value="40S ribosomal protein S23"/>
    <property type="match status" value="1"/>
</dbReference>
<name>A0A6I8MXX5_ORNAN</name>
<feature type="region of interest" description="Disordered" evidence="8">
    <location>
        <begin position="62"/>
        <end position="147"/>
    </location>
</feature>
<dbReference type="AlphaFoldDB" id="A0A6I8MXX5"/>
<feature type="region of interest" description="Disordered" evidence="8">
    <location>
        <begin position="1"/>
        <end position="27"/>
    </location>
</feature>
<comment type="similarity">
    <text evidence="2">Belongs to the universal ribosomal protein uS12 family.</text>
</comment>
<evidence type="ECO:0000256" key="5">
    <source>
        <dbReference type="ARBA" id="ARBA00035161"/>
    </source>
</evidence>
<dbReference type="GO" id="GO:0005791">
    <property type="term" value="C:rough endoplasmic reticulum"/>
    <property type="evidence" value="ECO:0007669"/>
    <property type="project" value="UniProtKB-SubCell"/>
</dbReference>
<evidence type="ECO:0000256" key="1">
    <source>
        <dbReference type="ARBA" id="ARBA00004427"/>
    </source>
</evidence>
<comment type="subcellular location">
    <subcellularLocation>
        <location evidence="1">Rough endoplasmic reticulum</location>
    </subcellularLocation>
</comment>
<reference evidence="9" key="3">
    <citation type="submission" date="2025-09" db="UniProtKB">
        <authorList>
            <consortium name="Ensembl"/>
        </authorList>
    </citation>
    <scope>IDENTIFICATION</scope>
    <source>
        <strain evidence="9">Glennie</strain>
    </source>
</reference>
<organism evidence="9 10">
    <name type="scientific">Ornithorhynchus anatinus</name>
    <name type="common">Duckbill platypus</name>
    <dbReference type="NCBI Taxonomy" id="9258"/>
    <lineage>
        <taxon>Eukaryota</taxon>
        <taxon>Metazoa</taxon>
        <taxon>Chordata</taxon>
        <taxon>Craniata</taxon>
        <taxon>Vertebrata</taxon>
        <taxon>Euteleostomi</taxon>
        <taxon>Mammalia</taxon>
        <taxon>Monotremata</taxon>
        <taxon>Ornithorhynchidae</taxon>
        <taxon>Ornithorhynchus</taxon>
    </lineage>
</organism>